<evidence type="ECO:0000313" key="1">
    <source>
        <dbReference type="EMBL" id="GEX44827.1"/>
    </source>
</evidence>
<dbReference type="AlphaFoldDB" id="A0A699H537"/>
<sequence length="209" mass="23515">MNPPKDVFDNIDGKIGNGGTKPVSFASIFMDNTPKKMIKLFELNNEERVEGAVVVIPLAAIDEPPRCDTCKIFDHISDQCSKKVKVVSPTQESDDGFVKVTRKHGKEEQNGKPRHIDGVRLTKPQLNYFYRAVSKPASTSQPKYNKETASQSNVCSTLEEDNGNPMDGLVDETRKKVEVHYFDMDDMKFDDMGHATEGWEHENTYNDNG</sequence>
<organism evidence="1">
    <name type="scientific">Tanacetum cinerariifolium</name>
    <name type="common">Dalmatian daisy</name>
    <name type="synonym">Chrysanthemum cinerariifolium</name>
    <dbReference type="NCBI Taxonomy" id="118510"/>
    <lineage>
        <taxon>Eukaryota</taxon>
        <taxon>Viridiplantae</taxon>
        <taxon>Streptophyta</taxon>
        <taxon>Embryophyta</taxon>
        <taxon>Tracheophyta</taxon>
        <taxon>Spermatophyta</taxon>
        <taxon>Magnoliopsida</taxon>
        <taxon>eudicotyledons</taxon>
        <taxon>Gunneridae</taxon>
        <taxon>Pentapetalae</taxon>
        <taxon>asterids</taxon>
        <taxon>campanulids</taxon>
        <taxon>Asterales</taxon>
        <taxon>Asteraceae</taxon>
        <taxon>Asteroideae</taxon>
        <taxon>Anthemideae</taxon>
        <taxon>Anthemidinae</taxon>
        <taxon>Tanacetum</taxon>
    </lineage>
</organism>
<reference evidence="1" key="1">
    <citation type="journal article" date="2019" name="Sci. Rep.">
        <title>Draft genome of Tanacetum cinerariifolium, the natural source of mosquito coil.</title>
        <authorList>
            <person name="Yamashiro T."/>
            <person name="Shiraishi A."/>
            <person name="Satake H."/>
            <person name="Nakayama K."/>
        </authorList>
    </citation>
    <scope>NUCLEOTIDE SEQUENCE</scope>
</reference>
<comment type="caution">
    <text evidence="1">The sequence shown here is derived from an EMBL/GenBank/DDBJ whole genome shotgun (WGS) entry which is preliminary data.</text>
</comment>
<name>A0A699H537_TANCI</name>
<accession>A0A699H537</accession>
<protein>
    <submittedName>
        <fullName evidence="1">Zinc knuckle CX2CX4HX4C</fullName>
    </submittedName>
</protein>
<dbReference type="EMBL" id="BKCJ010108906">
    <property type="protein sequence ID" value="GEX44827.1"/>
    <property type="molecule type" value="Genomic_DNA"/>
</dbReference>
<gene>
    <name evidence="1" type="ORF">Tci_316802</name>
</gene>
<proteinExistence type="predicted"/>